<organism evidence="1 2">
    <name type="scientific">Smittium mucronatum</name>
    <dbReference type="NCBI Taxonomy" id="133383"/>
    <lineage>
        <taxon>Eukaryota</taxon>
        <taxon>Fungi</taxon>
        <taxon>Fungi incertae sedis</taxon>
        <taxon>Zoopagomycota</taxon>
        <taxon>Kickxellomycotina</taxon>
        <taxon>Harpellomycetes</taxon>
        <taxon>Harpellales</taxon>
        <taxon>Legeriomycetaceae</taxon>
        <taxon>Smittium</taxon>
    </lineage>
</organism>
<protein>
    <submittedName>
        <fullName evidence="1">Alpha-1,3-mannosyltransferase CMT1</fullName>
    </submittedName>
</protein>
<reference evidence="1 2" key="1">
    <citation type="journal article" date="2016" name="Mol. Biol. Evol.">
        <title>Genome-Wide Survey of Gut Fungi (Harpellales) Reveals the First Horizontally Transferred Ubiquitin Gene from a Mosquito Host.</title>
        <authorList>
            <person name="Wang Y."/>
            <person name="White M.M."/>
            <person name="Kvist S."/>
            <person name="Moncalvo J.M."/>
        </authorList>
    </citation>
    <scope>NUCLEOTIDE SEQUENCE [LARGE SCALE GENOMIC DNA]</scope>
    <source>
        <strain evidence="1 2">ALG-7-W6</strain>
    </source>
</reference>
<gene>
    <name evidence="1" type="ORF">AYI68_g7520</name>
</gene>
<dbReference type="AlphaFoldDB" id="A0A1R0GNF4"/>
<evidence type="ECO:0000313" key="2">
    <source>
        <dbReference type="Proteomes" id="UP000187455"/>
    </source>
</evidence>
<name>A0A1R0GNF4_9FUNG</name>
<dbReference type="InterPro" id="IPR021047">
    <property type="entry name" value="Mannosyltransferase_CMT1"/>
</dbReference>
<sequence length="409" mass="48236">MSIFFFYARLRSVCYDTKKVKALLEDKLGYSNFCFTSSRILFDRYLERDGRYEYLEAGSSPNFIKKRASIENDLFDERIDNSTNSNSKRKYFFAMNLFNNEEAIPYIRHELMLLFKFFGHENVYLSIYENGSKDNSKALLRDFSKVLELFDIKHKIVLENDPRPKEFHRIQYLAKVRNLALVPLEEQRRNGQVYDKIIFLNDILFCRNDILELVYQSDFQGSDLTCSLDFFSDLEKDPPLLFRDTWVARDIKGSRFNQSLEELSDHPESRQRNDQKLPFQVQCSWNGAAILNPKPFYDENPLRFRRSQVGTSECSASECSLLCNDLWNRGFRRFVVVPEIMVSYRLKDAVFADYNYDKLLNITRTLDEKIQYIDGPEKIFCIGLDGMSIIEPDQPDRWVNYTNTGTKVI</sequence>
<dbReference type="OrthoDB" id="262547at2759"/>
<evidence type="ECO:0000313" key="1">
    <source>
        <dbReference type="EMBL" id="OLY78431.1"/>
    </source>
</evidence>
<dbReference type="GO" id="GO:0016757">
    <property type="term" value="F:glycosyltransferase activity"/>
    <property type="evidence" value="ECO:0007669"/>
    <property type="project" value="UniProtKB-KW"/>
</dbReference>
<accession>A0A1R0GNF4</accession>
<dbReference type="Proteomes" id="UP000187455">
    <property type="component" value="Unassembled WGS sequence"/>
</dbReference>
<dbReference type="PANTHER" id="PTHR34144">
    <property type="entry name" value="CHROMOSOME 8, WHOLE GENOME SHOTGUN SEQUENCE"/>
    <property type="match status" value="1"/>
</dbReference>
<keyword evidence="2" id="KW-1185">Reference proteome</keyword>
<keyword evidence="1" id="KW-0328">Glycosyltransferase</keyword>
<keyword evidence="1" id="KW-0808">Transferase</keyword>
<proteinExistence type="predicted"/>
<dbReference type="Pfam" id="PF11735">
    <property type="entry name" value="CAP59_mtransfer"/>
    <property type="match status" value="1"/>
</dbReference>
<dbReference type="EMBL" id="LSSL01006461">
    <property type="protein sequence ID" value="OLY78431.1"/>
    <property type="molecule type" value="Genomic_DNA"/>
</dbReference>
<dbReference type="PANTHER" id="PTHR34144:SF5">
    <property type="entry name" value="ALPHA-1,3-MANNOSYLTRANSFERASE CMT1"/>
    <property type="match status" value="1"/>
</dbReference>
<comment type="caution">
    <text evidence="1">The sequence shown here is derived from an EMBL/GenBank/DDBJ whole genome shotgun (WGS) entry which is preliminary data.</text>
</comment>